<keyword evidence="2 5" id="KW-0812">Transmembrane</keyword>
<dbReference type="InterPro" id="IPR037185">
    <property type="entry name" value="EmrE-like"/>
</dbReference>
<dbReference type="InterPro" id="IPR000620">
    <property type="entry name" value="EamA_dom"/>
</dbReference>
<accession>A0A917Z462</accession>
<comment type="caution">
    <text evidence="7">The sequence shown here is derived from an EMBL/GenBank/DDBJ whole genome shotgun (WGS) entry which is preliminary data.</text>
</comment>
<comment type="subcellular location">
    <subcellularLocation>
        <location evidence="1">Membrane</location>
        <topology evidence="1">Multi-pass membrane protein</topology>
    </subcellularLocation>
</comment>
<dbReference type="PANTHER" id="PTHR22911">
    <property type="entry name" value="ACYL-MALONYL CONDENSING ENZYME-RELATED"/>
    <property type="match status" value="1"/>
</dbReference>
<feature type="transmembrane region" description="Helical" evidence="5">
    <location>
        <begin position="260"/>
        <end position="277"/>
    </location>
</feature>
<feature type="domain" description="EamA" evidence="6">
    <location>
        <begin position="149"/>
        <end position="275"/>
    </location>
</feature>
<keyword evidence="3 5" id="KW-1133">Transmembrane helix</keyword>
<evidence type="ECO:0000256" key="2">
    <source>
        <dbReference type="ARBA" id="ARBA00022692"/>
    </source>
</evidence>
<feature type="transmembrane region" description="Helical" evidence="5">
    <location>
        <begin position="93"/>
        <end position="115"/>
    </location>
</feature>
<feature type="transmembrane region" description="Helical" evidence="5">
    <location>
        <begin position="205"/>
        <end position="223"/>
    </location>
</feature>
<feature type="transmembrane region" description="Helical" evidence="5">
    <location>
        <begin position="36"/>
        <end position="55"/>
    </location>
</feature>
<dbReference type="RefSeq" id="WP_188698777.1">
    <property type="nucleotide sequence ID" value="NZ_BMLS01000008.1"/>
</dbReference>
<reference evidence="7" key="2">
    <citation type="submission" date="2020-09" db="EMBL/GenBank/DDBJ databases">
        <authorList>
            <person name="Sun Q."/>
            <person name="Zhou Y."/>
        </authorList>
    </citation>
    <scope>NUCLEOTIDE SEQUENCE</scope>
    <source>
        <strain evidence="7">CGMCC 1.7086</strain>
    </source>
</reference>
<protein>
    <recommendedName>
        <fullName evidence="6">EamA domain-containing protein</fullName>
    </recommendedName>
</protein>
<feature type="transmembrane region" description="Helical" evidence="5">
    <location>
        <begin position="67"/>
        <end position="87"/>
    </location>
</feature>
<evidence type="ECO:0000256" key="1">
    <source>
        <dbReference type="ARBA" id="ARBA00004141"/>
    </source>
</evidence>
<feature type="transmembrane region" description="Helical" evidence="5">
    <location>
        <begin position="235"/>
        <end position="254"/>
    </location>
</feature>
<feature type="transmembrane region" description="Helical" evidence="5">
    <location>
        <begin position="122"/>
        <end position="139"/>
    </location>
</feature>
<dbReference type="Pfam" id="PF00892">
    <property type="entry name" value="EamA"/>
    <property type="match status" value="2"/>
</dbReference>
<reference evidence="7" key="1">
    <citation type="journal article" date="2014" name="Int. J. Syst. Evol. Microbiol.">
        <title>Complete genome sequence of Corynebacterium casei LMG S-19264T (=DSM 44701T), isolated from a smear-ripened cheese.</title>
        <authorList>
            <consortium name="US DOE Joint Genome Institute (JGI-PGF)"/>
            <person name="Walter F."/>
            <person name="Albersmeier A."/>
            <person name="Kalinowski J."/>
            <person name="Ruckert C."/>
        </authorList>
    </citation>
    <scope>NUCLEOTIDE SEQUENCE</scope>
    <source>
        <strain evidence="7">CGMCC 1.7086</strain>
    </source>
</reference>
<evidence type="ECO:0000313" key="8">
    <source>
        <dbReference type="Proteomes" id="UP000606935"/>
    </source>
</evidence>
<dbReference type="Proteomes" id="UP000606935">
    <property type="component" value="Unassembled WGS sequence"/>
</dbReference>
<name>A0A917Z462_9ALTE</name>
<dbReference type="AlphaFoldDB" id="A0A917Z462"/>
<feature type="transmembrane region" description="Helical" evidence="5">
    <location>
        <begin position="178"/>
        <end position="199"/>
    </location>
</feature>
<proteinExistence type="predicted"/>
<gene>
    <name evidence="7" type="ORF">GCM10010982_36820</name>
</gene>
<feature type="domain" description="EamA" evidence="6">
    <location>
        <begin position="7"/>
        <end position="138"/>
    </location>
</feature>
<evidence type="ECO:0000256" key="4">
    <source>
        <dbReference type="ARBA" id="ARBA00023136"/>
    </source>
</evidence>
<evidence type="ECO:0000313" key="7">
    <source>
        <dbReference type="EMBL" id="GGO74304.1"/>
    </source>
</evidence>
<evidence type="ECO:0000256" key="3">
    <source>
        <dbReference type="ARBA" id="ARBA00022989"/>
    </source>
</evidence>
<feature type="transmembrane region" description="Helical" evidence="5">
    <location>
        <begin position="145"/>
        <end position="166"/>
    </location>
</feature>
<organism evidence="7 8">
    <name type="scientific">Bowmanella pacifica</name>
    <dbReference type="NCBI Taxonomy" id="502051"/>
    <lineage>
        <taxon>Bacteria</taxon>
        <taxon>Pseudomonadati</taxon>
        <taxon>Pseudomonadota</taxon>
        <taxon>Gammaproteobacteria</taxon>
        <taxon>Alteromonadales</taxon>
        <taxon>Alteromonadaceae</taxon>
        <taxon>Bowmanella</taxon>
    </lineage>
</organism>
<dbReference type="PANTHER" id="PTHR22911:SF6">
    <property type="entry name" value="SOLUTE CARRIER FAMILY 35 MEMBER G1"/>
    <property type="match status" value="1"/>
</dbReference>
<evidence type="ECO:0000259" key="6">
    <source>
        <dbReference type="Pfam" id="PF00892"/>
    </source>
</evidence>
<dbReference type="GO" id="GO:0016020">
    <property type="term" value="C:membrane"/>
    <property type="evidence" value="ECO:0007669"/>
    <property type="project" value="UniProtKB-SubCell"/>
</dbReference>
<evidence type="ECO:0000256" key="5">
    <source>
        <dbReference type="SAM" id="Phobius"/>
    </source>
</evidence>
<dbReference type="EMBL" id="BMLS01000008">
    <property type="protein sequence ID" value="GGO74304.1"/>
    <property type="molecule type" value="Genomic_DNA"/>
</dbReference>
<sequence length="283" mass="31356">MRSPMLLGALCLILAEALFAGVGALVKHLSDSLNQSQLVFFRNLFALFFLLPWLFKAGLSGLKTQHFGLHLLRSTSGLLGMYCFFYVLANLPLAQAMMALLVAPFIVPIIAFFWLKEHISQKSLMAIGLGFIGCALVLRPESGGWNLFVLLALCCATFVAFTKCTIRKLSGSEPSGRIVFYFTGLATIVSFFPFLANWQPMPNSAWPWLLLMGLMAAIGQLLMTKAFQLASPVRIGLLTYSSVLFAAFLGYWFWQEPVSAGLLAGTLLIVWAANLTIRQRWLW</sequence>
<keyword evidence="4 5" id="KW-0472">Membrane</keyword>
<dbReference type="SUPFAM" id="SSF103481">
    <property type="entry name" value="Multidrug resistance efflux transporter EmrE"/>
    <property type="match status" value="2"/>
</dbReference>
<keyword evidence="8" id="KW-1185">Reference proteome</keyword>